<sequence length="262" mass="29238">MTEEEDSSNMNELTSLYLDEPFLAVSASDESTTLQLDNIANKNRQRLSTKSILTLMNHCDSIRELSLSYSLLSNELLRALSSNEALHLETLRVEAHPEMKPQEEVSQETWFVFANHSPNLNFVLLTYLNDARDYDALLATHVPLTHLYFGDSAPSSAIVRVAESCPRLTELVVGAYGPDTIDETLIAAARGCPRLSAVGLGDCELTCSGLIKFVSLCCERLRMLYVLDTSLLEDAEHDVMEVSAKVSSLLGKLWHPHYVPYW</sequence>
<reference evidence="1 2" key="1">
    <citation type="journal article" date="2017" name="Curr. Biol.">
        <title>The Evolution of Venom by Co-option of Single-Copy Genes.</title>
        <authorList>
            <person name="Martinson E.O."/>
            <person name="Mrinalini"/>
            <person name="Kelkar Y.D."/>
            <person name="Chang C.H."/>
            <person name="Werren J.H."/>
        </authorList>
    </citation>
    <scope>NUCLEOTIDE SEQUENCE [LARGE SCALE GENOMIC DNA]</scope>
    <source>
        <strain evidence="1 2">Alberta</strain>
        <tissue evidence="1">Whole body</tissue>
    </source>
</reference>
<organism evidence="1 2">
    <name type="scientific">Trichomalopsis sarcophagae</name>
    <dbReference type="NCBI Taxonomy" id="543379"/>
    <lineage>
        <taxon>Eukaryota</taxon>
        <taxon>Metazoa</taxon>
        <taxon>Ecdysozoa</taxon>
        <taxon>Arthropoda</taxon>
        <taxon>Hexapoda</taxon>
        <taxon>Insecta</taxon>
        <taxon>Pterygota</taxon>
        <taxon>Neoptera</taxon>
        <taxon>Endopterygota</taxon>
        <taxon>Hymenoptera</taxon>
        <taxon>Apocrita</taxon>
        <taxon>Proctotrupomorpha</taxon>
        <taxon>Chalcidoidea</taxon>
        <taxon>Pteromalidae</taxon>
        <taxon>Pteromalinae</taxon>
        <taxon>Trichomalopsis</taxon>
    </lineage>
</organism>
<dbReference type="STRING" id="543379.A0A232ELQ4"/>
<name>A0A232ELQ4_9HYME</name>
<comment type="caution">
    <text evidence="1">The sequence shown here is derived from an EMBL/GenBank/DDBJ whole genome shotgun (WGS) entry which is preliminary data.</text>
</comment>
<dbReference type="Gene3D" id="3.80.10.10">
    <property type="entry name" value="Ribonuclease Inhibitor"/>
    <property type="match status" value="1"/>
</dbReference>
<gene>
    <name evidence="1" type="ORF">TSAR_003482</name>
</gene>
<evidence type="ECO:0000313" key="1">
    <source>
        <dbReference type="EMBL" id="OXU19294.1"/>
    </source>
</evidence>
<keyword evidence="2" id="KW-1185">Reference proteome</keyword>
<dbReference type="Proteomes" id="UP000215335">
    <property type="component" value="Unassembled WGS sequence"/>
</dbReference>
<evidence type="ECO:0000313" key="2">
    <source>
        <dbReference type="Proteomes" id="UP000215335"/>
    </source>
</evidence>
<accession>A0A232ELQ4</accession>
<protein>
    <recommendedName>
        <fullName evidence="3">F-box domain-containing protein</fullName>
    </recommendedName>
</protein>
<dbReference type="OrthoDB" id="9974792at2759"/>
<dbReference type="AlphaFoldDB" id="A0A232ELQ4"/>
<dbReference type="SUPFAM" id="SSF52047">
    <property type="entry name" value="RNI-like"/>
    <property type="match status" value="1"/>
</dbReference>
<dbReference type="EMBL" id="NNAY01003514">
    <property type="protein sequence ID" value="OXU19294.1"/>
    <property type="molecule type" value="Genomic_DNA"/>
</dbReference>
<proteinExistence type="predicted"/>
<dbReference type="InterPro" id="IPR032675">
    <property type="entry name" value="LRR_dom_sf"/>
</dbReference>
<evidence type="ECO:0008006" key="3">
    <source>
        <dbReference type="Google" id="ProtNLM"/>
    </source>
</evidence>